<protein>
    <submittedName>
        <fullName evidence="1">Uncharacterized protein</fullName>
    </submittedName>
</protein>
<sequence length="134" mass="15518">MRTFEKTIEDHIESFEACKRHFKPVHNPVFEIKVQNKIGDDPIWVMNDGMKLLSRMLISDGIMEISVNITGTGITVKKRYAIRRGKCQLQSFRGYVHDESLDFGIFMERLDSELLLIVKVDKPSVIFPNLFIAM</sequence>
<evidence type="ECO:0000313" key="2">
    <source>
        <dbReference type="Proteomes" id="UP000028700"/>
    </source>
</evidence>
<dbReference type="AlphaFoldDB" id="A0A081BG89"/>
<proteinExistence type="predicted"/>
<keyword evidence="2" id="KW-1185">Reference proteome</keyword>
<reference evidence="1" key="1">
    <citation type="journal article" date="2014" name="Genome Announc.">
        <title>Draft Genome Sequence of Lactobacillus oryzae Strain SG293T.</title>
        <authorList>
            <person name="Tanizawa Y."/>
            <person name="Fujisawa T."/>
            <person name="Mochizuki T."/>
            <person name="Kaminuma E."/>
            <person name="Nakamura Y."/>
            <person name="Tohno M."/>
        </authorList>
    </citation>
    <scope>NUCLEOTIDE SEQUENCE [LARGE SCALE GENOMIC DNA]</scope>
    <source>
        <strain evidence="1">SG293</strain>
    </source>
</reference>
<dbReference type="RefSeq" id="WP_034525818.1">
    <property type="nucleotide sequence ID" value="NZ_BBAZ01000002.1"/>
</dbReference>
<gene>
    <name evidence="1" type="ORF">LOSG293_011580</name>
</gene>
<dbReference type="EMBL" id="BBJM01000001">
    <property type="protein sequence ID" value="GAK47057.1"/>
    <property type="molecule type" value="Genomic_DNA"/>
</dbReference>
<name>A0A081BG89_9LACO</name>
<evidence type="ECO:0000313" key="1">
    <source>
        <dbReference type="EMBL" id="GAK47057.1"/>
    </source>
</evidence>
<dbReference type="OrthoDB" id="9965132at2"/>
<organism evidence="1 2">
    <name type="scientific">Secundilactobacillus oryzae JCM 18671</name>
    <dbReference type="NCBI Taxonomy" id="1291743"/>
    <lineage>
        <taxon>Bacteria</taxon>
        <taxon>Bacillati</taxon>
        <taxon>Bacillota</taxon>
        <taxon>Bacilli</taxon>
        <taxon>Lactobacillales</taxon>
        <taxon>Lactobacillaceae</taxon>
        <taxon>Secundilactobacillus</taxon>
    </lineage>
</organism>
<comment type="caution">
    <text evidence="1">The sequence shown here is derived from an EMBL/GenBank/DDBJ whole genome shotgun (WGS) entry which is preliminary data.</text>
</comment>
<accession>A0A081BG89</accession>
<dbReference type="eggNOG" id="ENOG5032M9V">
    <property type="taxonomic scope" value="Bacteria"/>
</dbReference>
<dbReference type="Proteomes" id="UP000028700">
    <property type="component" value="Unassembled WGS sequence"/>
</dbReference>